<gene>
    <name evidence="2" type="ORF">QNA08_01470</name>
</gene>
<evidence type="ECO:0000259" key="1">
    <source>
        <dbReference type="Pfam" id="PF13480"/>
    </source>
</evidence>
<evidence type="ECO:0000313" key="3">
    <source>
        <dbReference type="Proteomes" id="UP001321492"/>
    </source>
</evidence>
<reference evidence="2 3" key="1">
    <citation type="submission" date="2023-05" db="EMBL/GenBank/DDBJ databases">
        <title>Chelatococcus sp. nov., a moderately thermophilic bacterium isolated from hot spring microbial mat.</title>
        <authorList>
            <person name="Hu C.-J."/>
            <person name="Li W.-J."/>
        </authorList>
    </citation>
    <scope>NUCLEOTIDE SEQUENCE [LARGE SCALE GENOMIC DNA]</scope>
    <source>
        <strain evidence="2 3">SYSU G07232</strain>
    </source>
</reference>
<sequence>MWRRLEASGAASPYQRYDWVKSFGDTLGRIDGARTVAVVVSDRDGRPAVLFPLTVYRRGGLRIAQIAGGKHANFHLPLVASHLIPPLNEPALVAQLRGVARAVGGVDAFSFINQPRSWEGEPSALMALDNQPSPSNAYRLTLGPCSETVLRRVLSGETRKKLRRKERRLLELGPVAYRRATTPVEIGAILDAFFAQKADRFKQMGLSNPFAAEAAETFIRTACRSGLEAGRPAIELHALFLGERPIATFGGATDGRRLSGMFTSFDADPRIVRSSPGELLIQRTIENLCERGFATFDLGVGEARYKTMFCDGVEELVDAHVAMTPAGHLYVAAAATGRRLKGWIKQTPWASRLARRVTAAC</sequence>
<name>A0ABT7AC17_9HYPH</name>
<keyword evidence="3" id="KW-1185">Reference proteome</keyword>
<accession>A0ABT7AC17</accession>
<dbReference type="EC" id="2.3.1.-" evidence="2"/>
<feature type="domain" description="BioF2-like acetyltransferase" evidence="1">
    <location>
        <begin position="158"/>
        <end position="306"/>
    </location>
</feature>
<proteinExistence type="predicted"/>
<protein>
    <submittedName>
        <fullName evidence="2">GNAT family N-acetyltransferase</fullName>
        <ecNumber evidence="2">2.3.1.-</ecNumber>
    </submittedName>
</protein>
<comment type="caution">
    <text evidence="2">The sequence shown here is derived from an EMBL/GenBank/DDBJ whole genome shotgun (WGS) entry which is preliminary data.</text>
</comment>
<dbReference type="Proteomes" id="UP001321492">
    <property type="component" value="Unassembled WGS sequence"/>
</dbReference>
<dbReference type="InterPro" id="IPR038740">
    <property type="entry name" value="BioF2-like_GNAT_dom"/>
</dbReference>
<dbReference type="GO" id="GO:0016746">
    <property type="term" value="F:acyltransferase activity"/>
    <property type="evidence" value="ECO:0007669"/>
    <property type="project" value="UniProtKB-KW"/>
</dbReference>
<dbReference type="Gene3D" id="3.40.630.30">
    <property type="match status" value="1"/>
</dbReference>
<dbReference type="InterPro" id="IPR016181">
    <property type="entry name" value="Acyl_CoA_acyltransferase"/>
</dbReference>
<evidence type="ECO:0000313" key="2">
    <source>
        <dbReference type="EMBL" id="MDJ1156912.1"/>
    </source>
</evidence>
<dbReference type="Pfam" id="PF13480">
    <property type="entry name" value="Acetyltransf_6"/>
    <property type="match status" value="1"/>
</dbReference>
<dbReference type="EMBL" id="JASJEV010000001">
    <property type="protein sequence ID" value="MDJ1156912.1"/>
    <property type="molecule type" value="Genomic_DNA"/>
</dbReference>
<keyword evidence="2" id="KW-0808">Transferase</keyword>
<keyword evidence="2" id="KW-0012">Acyltransferase</keyword>
<organism evidence="2 3">
    <name type="scientific">Chelatococcus albus</name>
    <dbReference type="NCBI Taxonomy" id="3047466"/>
    <lineage>
        <taxon>Bacteria</taxon>
        <taxon>Pseudomonadati</taxon>
        <taxon>Pseudomonadota</taxon>
        <taxon>Alphaproteobacteria</taxon>
        <taxon>Hyphomicrobiales</taxon>
        <taxon>Chelatococcaceae</taxon>
        <taxon>Chelatococcus</taxon>
    </lineage>
</organism>
<dbReference type="SUPFAM" id="SSF55729">
    <property type="entry name" value="Acyl-CoA N-acyltransferases (Nat)"/>
    <property type="match status" value="1"/>
</dbReference>
<dbReference type="RefSeq" id="WP_283738904.1">
    <property type="nucleotide sequence ID" value="NZ_JASJEV010000001.1"/>
</dbReference>